<comment type="caution">
    <text evidence="1">The sequence shown here is derived from an EMBL/GenBank/DDBJ whole genome shotgun (WGS) entry which is preliminary data.</text>
</comment>
<protein>
    <submittedName>
        <fullName evidence="1">Uncharacterized protein</fullName>
    </submittedName>
</protein>
<dbReference type="Proteomes" id="UP000237246">
    <property type="component" value="Unassembled WGS sequence"/>
</dbReference>
<organism evidence="1 2">
    <name type="scientific">Bambusicola thoracicus</name>
    <name type="common">Chinese bamboo-partridge</name>
    <name type="synonym">Perdix thoracica</name>
    <dbReference type="NCBI Taxonomy" id="9083"/>
    <lineage>
        <taxon>Eukaryota</taxon>
        <taxon>Metazoa</taxon>
        <taxon>Chordata</taxon>
        <taxon>Craniata</taxon>
        <taxon>Vertebrata</taxon>
        <taxon>Euteleostomi</taxon>
        <taxon>Archelosauria</taxon>
        <taxon>Archosauria</taxon>
        <taxon>Dinosauria</taxon>
        <taxon>Saurischia</taxon>
        <taxon>Theropoda</taxon>
        <taxon>Coelurosauria</taxon>
        <taxon>Aves</taxon>
        <taxon>Neognathae</taxon>
        <taxon>Galloanserae</taxon>
        <taxon>Galliformes</taxon>
        <taxon>Phasianidae</taxon>
        <taxon>Perdicinae</taxon>
        <taxon>Bambusicola</taxon>
    </lineage>
</organism>
<gene>
    <name evidence="1" type="ORF">CIB84_010272</name>
</gene>
<reference evidence="1 2" key="1">
    <citation type="submission" date="2018-01" db="EMBL/GenBank/DDBJ databases">
        <title>Comparison of the Chinese Bamboo Partridge and Red Junglefowl genome sequences highlights the importance of demography in genome evolution.</title>
        <authorList>
            <person name="Tiley G.P."/>
            <person name="Kimball R.T."/>
            <person name="Braun E.L."/>
            <person name="Burleigh J.G."/>
        </authorList>
    </citation>
    <scope>NUCLEOTIDE SEQUENCE [LARGE SCALE GENOMIC DNA]</scope>
    <source>
        <strain evidence="1">RTK389</strain>
        <tissue evidence="1">Blood</tissue>
    </source>
</reference>
<name>A0A2P4SPC8_BAMTH</name>
<dbReference type="EMBL" id="PPHD01031110">
    <property type="protein sequence ID" value="POI25977.1"/>
    <property type="molecule type" value="Genomic_DNA"/>
</dbReference>
<dbReference type="OrthoDB" id="5984981at2759"/>
<dbReference type="AlphaFoldDB" id="A0A2P4SPC8"/>
<proteinExistence type="predicted"/>
<evidence type="ECO:0000313" key="2">
    <source>
        <dbReference type="Proteomes" id="UP000237246"/>
    </source>
</evidence>
<keyword evidence="2" id="KW-1185">Reference proteome</keyword>
<evidence type="ECO:0000313" key="1">
    <source>
        <dbReference type="EMBL" id="POI25977.1"/>
    </source>
</evidence>
<sequence>MLDFYTASPSSCMLQEKALKACFSGLAQTEWQHRHSAQCRSQLFFFHFKAIMIICMYVKKILLITCRGNEGRGEILCRMCFASLFPPLARREKEKKAPSCFLFIPSYVVY</sequence>
<accession>A0A2P4SPC8</accession>